<feature type="domain" description="SHOCT" evidence="2">
    <location>
        <begin position="135"/>
        <end position="161"/>
    </location>
</feature>
<accession>A0ABS7RJM2</accession>
<gene>
    <name evidence="3" type="ORF">K1X13_10395</name>
</gene>
<dbReference type="EMBL" id="JAIEZQ010000002">
    <property type="protein sequence ID" value="MBY9075226.1"/>
    <property type="molecule type" value="Genomic_DNA"/>
</dbReference>
<sequence>MMSEPPPPGKCFRMNAEGELPTCTWDGQRWSASYDGFGDFGGGAAAGPPSGFVALLVLGLLVGLGLTVWRVMLARQVARQSGMSENQATAVTLLGDNGLEATYLAGNLRIRPTAEPTPAPGATAATAPVPRTAEARLRELQELRDEGLLTPEEYDARRTAVLDSV</sequence>
<reference evidence="3 4" key="1">
    <citation type="submission" date="2021-08" db="EMBL/GenBank/DDBJ databases">
        <title>Nocardioides bacterium WL0053 sp. nov., isolated from the sediment.</title>
        <authorList>
            <person name="Wang L."/>
            <person name="Zhang D."/>
            <person name="Zhang A."/>
        </authorList>
    </citation>
    <scope>NUCLEOTIDE SEQUENCE [LARGE SCALE GENOMIC DNA]</scope>
    <source>
        <strain evidence="3 4">WL0053</strain>
    </source>
</reference>
<protein>
    <submittedName>
        <fullName evidence="3">SHOCT domain-containing protein</fullName>
    </submittedName>
</protein>
<evidence type="ECO:0000256" key="1">
    <source>
        <dbReference type="SAM" id="Phobius"/>
    </source>
</evidence>
<dbReference type="Proteomes" id="UP000754710">
    <property type="component" value="Unassembled WGS sequence"/>
</dbReference>
<dbReference type="InterPro" id="IPR018649">
    <property type="entry name" value="SHOCT"/>
</dbReference>
<keyword evidence="1" id="KW-0812">Transmembrane</keyword>
<keyword evidence="1" id="KW-0472">Membrane</keyword>
<name>A0ABS7RJM2_9ACTN</name>
<feature type="transmembrane region" description="Helical" evidence="1">
    <location>
        <begin position="52"/>
        <end position="73"/>
    </location>
</feature>
<comment type="caution">
    <text evidence="3">The sequence shown here is derived from an EMBL/GenBank/DDBJ whole genome shotgun (WGS) entry which is preliminary data.</text>
</comment>
<evidence type="ECO:0000313" key="4">
    <source>
        <dbReference type="Proteomes" id="UP000754710"/>
    </source>
</evidence>
<evidence type="ECO:0000313" key="3">
    <source>
        <dbReference type="EMBL" id="MBY9075226.1"/>
    </source>
</evidence>
<dbReference type="RefSeq" id="WP_221025000.1">
    <property type="nucleotide sequence ID" value="NZ_JAIEZQ010000002.1"/>
</dbReference>
<organism evidence="3 4">
    <name type="scientific">Nocardioides jiangsuensis</name>
    <dbReference type="NCBI Taxonomy" id="2866161"/>
    <lineage>
        <taxon>Bacteria</taxon>
        <taxon>Bacillati</taxon>
        <taxon>Actinomycetota</taxon>
        <taxon>Actinomycetes</taxon>
        <taxon>Propionibacteriales</taxon>
        <taxon>Nocardioidaceae</taxon>
        <taxon>Nocardioides</taxon>
    </lineage>
</organism>
<keyword evidence="4" id="KW-1185">Reference proteome</keyword>
<keyword evidence="1" id="KW-1133">Transmembrane helix</keyword>
<dbReference type="Pfam" id="PF09851">
    <property type="entry name" value="SHOCT"/>
    <property type="match status" value="1"/>
</dbReference>
<proteinExistence type="predicted"/>
<evidence type="ECO:0000259" key="2">
    <source>
        <dbReference type="Pfam" id="PF09851"/>
    </source>
</evidence>